<sequence length="125" mass="14103">MYVAGVGDSGVTSGFTGGDDTVGVGTEINIEEIDWEEFQTLISEPIRERNCEWNENWVPSDRVREQETNPTTTGCRTNASGLSWFRVTVQQVEKWAKLERMLHMQTISVDGTSSGWMQYYSTLGK</sequence>
<accession>A0A834UG62</accession>
<dbReference type="AlphaFoldDB" id="A0A834UG62"/>
<comment type="caution">
    <text evidence="1">The sequence shown here is derived from an EMBL/GenBank/DDBJ whole genome shotgun (WGS) entry which is preliminary data.</text>
</comment>
<gene>
    <name evidence="1" type="ORF">H0235_000153</name>
</gene>
<keyword evidence="2" id="KW-1185">Reference proteome</keyword>
<evidence type="ECO:0000313" key="2">
    <source>
        <dbReference type="Proteomes" id="UP000600918"/>
    </source>
</evidence>
<dbReference type="EMBL" id="JACSDY010000001">
    <property type="protein sequence ID" value="KAF7437762.1"/>
    <property type="molecule type" value="Genomic_DNA"/>
</dbReference>
<name>A0A834UG62_VESPE</name>
<organism evidence="1 2">
    <name type="scientific">Vespula pensylvanica</name>
    <name type="common">Western yellow jacket</name>
    <name type="synonym">Wasp</name>
    <dbReference type="NCBI Taxonomy" id="30213"/>
    <lineage>
        <taxon>Eukaryota</taxon>
        <taxon>Metazoa</taxon>
        <taxon>Ecdysozoa</taxon>
        <taxon>Arthropoda</taxon>
        <taxon>Hexapoda</taxon>
        <taxon>Insecta</taxon>
        <taxon>Pterygota</taxon>
        <taxon>Neoptera</taxon>
        <taxon>Endopterygota</taxon>
        <taxon>Hymenoptera</taxon>
        <taxon>Apocrita</taxon>
        <taxon>Aculeata</taxon>
        <taxon>Vespoidea</taxon>
        <taxon>Vespidae</taxon>
        <taxon>Vespinae</taxon>
        <taxon>Vespula</taxon>
    </lineage>
</organism>
<proteinExistence type="predicted"/>
<reference evidence="1" key="1">
    <citation type="journal article" date="2020" name="G3 (Bethesda)">
        <title>High-Quality Assemblies for Three Invasive Social Wasps from the &lt;i&gt;Vespula&lt;/i&gt; Genus.</title>
        <authorList>
            <person name="Harrop T.W.R."/>
            <person name="Guhlin J."/>
            <person name="McLaughlin G.M."/>
            <person name="Permina E."/>
            <person name="Stockwell P."/>
            <person name="Gilligan J."/>
            <person name="Le Lec M.F."/>
            <person name="Gruber M.A.M."/>
            <person name="Quinn O."/>
            <person name="Lovegrove M."/>
            <person name="Duncan E.J."/>
            <person name="Remnant E.J."/>
            <person name="Van Eeckhoven J."/>
            <person name="Graham B."/>
            <person name="Knapp R.A."/>
            <person name="Langford K.W."/>
            <person name="Kronenberg Z."/>
            <person name="Press M.O."/>
            <person name="Eacker S.M."/>
            <person name="Wilson-Rankin E.E."/>
            <person name="Purcell J."/>
            <person name="Lester P.J."/>
            <person name="Dearden P.K."/>
        </authorList>
    </citation>
    <scope>NUCLEOTIDE SEQUENCE</scope>
    <source>
        <strain evidence="1">Volc-1</strain>
    </source>
</reference>
<protein>
    <submittedName>
        <fullName evidence="1">Uncharacterized protein</fullName>
    </submittedName>
</protein>
<dbReference type="Proteomes" id="UP000600918">
    <property type="component" value="Unassembled WGS sequence"/>
</dbReference>
<evidence type="ECO:0000313" key="1">
    <source>
        <dbReference type="EMBL" id="KAF7437762.1"/>
    </source>
</evidence>